<dbReference type="PANTHER" id="PTHR43395:SF10">
    <property type="entry name" value="CHEMOTAXIS PROTEIN CHEA"/>
    <property type="match status" value="1"/>
</dbReference>
<dbReference type="InterPro" id="IPR008207">
    <property type="entry name" value="Sig_transdc_His_kin_Hpt_dom"/>
</dbReference>
<dbReference type="SMART" id="SM00073">
    <property type="entry name" value="HPT"/>
    <property type="match status" value="1"/>
</dbReference>
<dbReference type="InterPro" id="IPR004105">
    <property type="entry name" value="CheA-like_dim"/>
</dbReference>
<dbReference type="Gene3D" id="1.10.287.560">
    <property type="entry name" value="Histidine kinase CheA-like, homodimeric domain"/>
    <property type="match status" value="1"/>
</dbReference>
<evidence type="ECO:0000313" key="17">
    <source>
        <dbReference type="Proteomes" id="UP000011575"/>
    </source>
</evidence>
<evidence type="ECO:0000256" key="6">
    <source>
        <dbReference type="ARBA" id="ARBA00022679"/>
    </source>
</evidence>
<dbReference type="GO" id="GO:0006935">
    <property type="term" value="P:chemotaxis"/>
    <property type="evidence" value="ECO:0007669"/>
    <property type="project" value="UniProtKB-KW"/>
</dbReference>
<feature type="compositionally biased region" description="Acidic residues" evidence="12">
    <location>
        <begin position="135"/>
        <end position="145"/>
    </location>
</feature>
<keyword evidence="8 16" id="KW-0418">Kinase</keyword>
<evidence type="ECO:0000256" key="2">
    <source>
        <dbReference type="ARBA" id="ARBA00012438"/>
    </source>
</evidence>
<evidence type="ECO:0000256" key="5">
    <source>
        <dbReference type="ARBA" id="ARBA00022553"/>
    </source>
</evidence>
<dbReference type="PROSITE" id="PS50851">
    <property type="entry name" value="CHEW"/>
    <property type="match status" value="1"/>
</dbReference>
<organism evidence="16 17">
    <name type="scientific">Halorubrum aidingense JCM 13560</name>
    <dbReference type="NCBI Taxonomy" id="1230454"/>
    <lineage>
        <taxon>Archaea</taxon>
        <taxon>Methanobacteriati</taxon>
        <taxon>Methanobacteriota</taxon>
        <taxon>Stenosarchaea group</taxon>
        <taxon>Halobacteria</taxon>
        <taxon>Halobacteriales</taxon>
        <taxon>Haloferacaceae</taxon>
        <taxon>Halorubrum</taxon>
    </lineage>
</organism>
<dbReference type="SMART" id="SM00387">
    <property type="entry name" value="HATPase_c"/>
    <property type="match status" value="1"/>
</dbReference>
<dbReference type="GO" id="GO:0000155">
    <property type="term" value="F:phosphorelay sensor kinase activity"/>
    <property type="evidence" value="ECO:0007669"/>
    <property type="project" value="InterPro"/>
</dbReference>
<comment type="caution">
    <text evidence="16">The sequence shown here is derived from an EMBL/GenBank/DDBJ whole genome shotgun (WGS) entry which is preliminary data.</text>
</comment>
<evidence type="ECO:0000259" key="15">
    <source>
        <dbReference type="PROSITE" id="PS50894"/>
    </source>
</evidence>
<keyword evidence="7" id="KW-0547">Nucleotide-binding</keyword>
<dbReference type="InterPro" id="IPR037006">
    <property type="entry name" value="CheA-like_homodim_sf"/>
</dbReference>
<keyword evidence="10" id="KW-0902">Two-component regulatory system</keyword>
<dbReference type="Pfam" id="PF01584">
    <property type="entry name" value="CheW"/>
    <property type="match status" value="2"/>
</dbReference>
<dbReference type="SMART" id="SM00260">
    <property type="entry name" value="CheW"/>
    <property type="match status" value="1"/>
</dbReference>
<keyword evidence="5 11" id="KW-0597">Phosphoprotein</keyword>
<dbReference type="CDD" id="cd16916">
    <property type="entry name" value="HATPase_CheA-like"/>
    <property type="match status" value="1"/>
</dbReference>
<dbReference type="InterPro" id="IPR051315">
    <property type="entry name" value="Bact_Chemotaxis_CheA"/>
</dbReference>
<feature type="compositionally biased region" description="Low complexity" evidence="12">
    <location>
        <begin position="641"/>
        <end position="675"/>
    </location>
</feature>
<dbReference type="InterPro" id="IPR036061">
    <property type="entry name" value="CheW-like_dom_sf"/>
</dbReference>
<dbReference type="STRING" id="1230454.C461_10663"/>
<feature type="compositionally biased region" description="Acidic residues" evidence="12">
    <location>
        <begin position="270"/>
        <end position="280"/>
    </location>
</feature>
<evidence type="ECO:0000256" key="3">
    <source>
        <dbReference type="ARBA" id="ARBA00021495"/>
    </source>
</evidence>
<sequence>MDSHRAAFVAEAEEGITDLNNALLALEADPEDAAAMDDVFRVAHTLKGNAAAMGYEDVSSFGHALEDLLDAVRQGEREVTPELMDLLFEGVDTVEAMVAEIADSGDVTTDPSDLERRLRAMEEDGIEGGASDESTAGDDETASDESGERGEGGEIEGGGADDGGAAGETARSVPDLPDAAADLDAPVVYAAVTIGETAMAGVDAALVLQALDGQFDGHVTDPAPDALEDGEYDEGFDAFVAAADPAVVAEGLGALTQVEAVETAVVGDGEADSDAAEATDNDATNPEGDVAEATDGDTVEADDTAEADGDTAEAGDAGSRSGSSSGSADRDEIKSIRVDVDQVDELYGLVEQLVTSRIKLRRELAESNVQSDALDELDKLASSLQDTAMDMRLIPFSQVSDSFPRLVRDISRDLDKQIAFEIEGDDVELDRTILTEMRDPLVHVLRNAVDHGIESPAEREAAGKDPTGRVRLRAERERDHVIIEVVDDGGGLDADQLREKAVDEGVKSREAVEAMSDDEAYDLVFHPGFSTAEEVTDVSGRGVGMDVVRTTARDLDGSVAVESDPGEGTTVRFRLPVTVAIVKVMFVDVGGTEYGIPIKSIAEVARANDVEEVHGDEIVRHEDDLYPVIRLSERLADSGAVAAGSGASGSTANAGEPVADATEPTADTTEPTADAGSASTDGGVDGDGMLVRIREETRQVALHCDAVLDQEEVVVKPLDGPLSGTPGLSGTAVLGDGDVVAVLDVVSL</sequence>
<dbReference type="EC" id="2.7.13.3" evidence="2"/>
<keyword evidence="9" id="KW-0067">ATP-binding</keyword>
<dbReference type="GO" id="GO:0005524">
    <property type="term" value="F:ATP binding"/>
    <property type="evidence" value="ECO:0007669"/>
    <property type="project" value="UniProtKB-KW"/>
</dbReference>
<feature type="domain" description="HPt" evidence="15">
    <location>
        <begin position="1"/>
        <end position="101"/>
    </location>
</feature>
<dbReference type="InterPro" id="IPR004358">
    <property type="entry name" value="Sig_transdc_His_kin-like_C"/>
</dbReference>
<evidence type="ECO:0000256" key="12">
    <source>
        <dbReference type="SAM" id="MobiDB-lite"/>
    </source>
</evidence>
<dbReference type="InterPro" id="IPR002545">
    <property type="entry name" value="CheW-lke_dom"/>
</dbReference>
<dbReference type="Gene3D" id="3.30.565.10">
    <property type="entry name" value="Histidine kinase-like ATPase, C-terminal domain"/>
    <property type="match status" value="1"/>
</dbReference>
<dbReference type="RefSeq" id="WP_008001086.1">
    <property type="nucleotide sequence ID" value="NZ_AOJI01000026.1"/>
</dbReference>
<dbReference type="CDD" id="cd00088">
    <property type="entry name" value="HPT"/>
    <property type="match status" value="1"/>
</dbReference>
<dbReference type="Gene3D" id="1.20.120.160">
    <property type="entry name" value="HPT domain"/>
    <property type="match status" value="1"/>
</dbReference>
<dbReference type="AlphaFoldDB" id="M0P904"/>
<protein>
    <recommendedName>
        <fullName evidence="3">Chemotaxis protein CheA</fullName>
        <ecNumber evidence="2">2.7.13.3</ecNumber>
    </recommendedName>
</protein>
<reference evidence="16 17" key="1">
    <citation type="journal article" date="2014" name="PLoS Genet.">
        <title>Phylogenetically driven sequencing of extremely halophilic archaea reveals strategies for static and dynamic osmo-response.</title>
        <authorList>
            <person name="Becker E.A."/>
            <person name="Seitzer P.M."/>
            <person name="Tritt A."/>
            <person name="Larsen D."/>
            <person name="Krusor M."/>
            <person name="Yao A.I."/>
            <person name="Wu D."/>
            <person name="Madern D."/>
            <person name="Eisen J.A."/>
            <person name="Darling A.E."/>
            <person name="Facciotti M.T."/>
        </authorList>
    </citation>
    <scope>NUCLEOTIDE SEQUENCE [LARGE SCALE GENOMIC DNA]</scope>
    <source>
        <strain evidence="16 17">JCM 13560</strain>
    </source>
</reference>
<dbReference type="PROSITE" id="PS50109">
    <property type="entry name" value="HIS_KIN"/>
    <property type="match status" value="1"/>
</dbReference>
<dbReference type="InterPro" id="IPR003594">
    <property type="entry name" value="HATPase_dom"/>
</dbReference>
<evidence type="ECO:0000256" key="7">
    <source>
        <dbReference type="ARBA" id="ARBA00022741"/>
    </source>
</evidence>
<dbReference type="PRINTS" id="PR00344">
    <property type="entry name" value="BCTRLSENSOR"/>
</dbReference>
<dbReference type="FunFam" id="3.30.565.10:FF:000016">
    <property type="entry name" value="Chemotaxis protein CheA, putative"/>
    <property type="match status" value="1"/>
</dbReference>
<keyword evidence="17" id="KW-1185">Reference proteome</keyword>
<dbReference type="InterPro" id="IPR036097">
    <property type="entry name" value="HisK_dim/P_sf"/>
</dbReference>
<evidence type="ECO:0000313" key="16">
    <source>
        <dbReference type="EMBL" id="EMA66496.1"/>
    </source>
</evidence>
<proteinExistence type="predicted"/>
<dbReference type="PANTHER" id="PTHR43395">
    <property type="entry name" value="SENSOR HISTIDINE KINASE CHEA"/>
    <property type="match status" value="1"/>
</dbReference>
<dbReference type="GO" id="GO:0005737">
    <property type="term" value="C:cytoplasm"/>
    <property type="evidence" value="ECO:0007669"/>
    <property type="project" value="InterPro"/>
</dbReference>
<evidence type="ECO:0000256" key="8">
    <source>
        <dbReference type="ARBA" id="ARBA00022777"/>
    </source>
</evidence>
<feature type="region of interest" description="Disordered" evidence="12">
    <location>
        <begin position="122"/>
        <end position="177"/>
    </location>
</feature>
<dbReference type="InterPro" id="IPR005467">
    <property type="entry name" value="His_kinase_dom"/>
</dbReference>
<dbReference type="SMART" id="SM01231">
    <property type="entry name" value="H-kinase_dim"/>
    <property type="match status" value="1"/>
</dbReference>
<evidence type="ECO:0000256" key="9">
    <source>
        <dbReference type="ARBA" id="ARBA00022840"/>
    </source>
</evidence>
<dbReference type="Pfam" id="PF01627">
    <property type="entry name" value="Hpt"/>
    <property type="match status" value="1"/>
</dbReference>
<dbReference type="Proteomes" id="UP000011575">
    <property type="component" value="Unassembled WGS sequence"/>
</dbReference>
<name>M0P904_9EURY</name>
<dbReference type="InterPro" id="IPR036641">
    <property type="entry name" value="HPT_dom_sf"/>
</dbReference>
<dbReference type="PATRIC" id="fig|1230454.4.peg.2148"/>
<dbReference type="OrthoDB" id="293137at2157"/>
<feature type="compositionally biased region" description="Gly residues" evidence="12">
    <location>
        <begin position="155"/>
        <end position="166"/>
    </location>
</feature>
<dbReference type="Gene3D" id="2.30.30.40">
    <property type="entry name" value="SH3 Domains"/>
    <property type="match status" value="1"/>
</dbReference>
<feature type="compositionally biased region" description="Low complexity" evidence="12">
    <location>
        <begin position="314"/>
        <end position="327"/>
    </location>
</feature>
<feature type="domain" description="Histidine kinase" evidence="13">
    <location>
        <begin position="375"/>
        <end position="579"/>
    </location>
</feature>
<feature type="region of interest" description="Disordered" evidence="12">
    <location>
        <begin position="641"/>
        <end position="687"/>
    </location>
</feature>
<evidence type="ECO:0000256" key="1">
    <source>
        <dbReference type="ARBA" id="ARBA00000085"/>
    </source>
</evidence>
<keyword evidence="6" id="KW-0808">Transferase</keyword>
<dbReference type="SUPFAM" id="SSF50341">
    <property type="entry name" value="CheW-like"/>
    <property type="match status" value="2"/>
</dbReference>
<dbReference type="SUPFAM" id="SSF47226">
    <property type="entry name" value="Histidine-containing phosphotransfer domain, HPT domain"/>
    <property type="match status" value="1"/>
</dbReference>
<dbReference type="SUPFAM" id="SSF55874">
    <property type="entry name" value="ATPase domain of HSP90 chaperone/DNA topoisomerase II/histidine kinase"/>
    <property type="match status" value="1"/>
</dbReference>
<evidence type="ECO:0000259" key="14">
    <source>
        <dbReference type="PROSITE" id="PS50851"/>
    </source>
</evidence>
<accession>M0P904</accession>
<dbReference type="Pfam" id="PF02518">
    <property type="entry name" value="HATPase_c"/>
    <property type="match status" value="1"/>
</dbReference>
<feature type="compositionally biased region" description="Acidic residues" evidence="12">
    <location>
        <begin position="289"/>
        <end position="313"/>
    </location>
</feature>
<dbReference type="PROSITE" id="PS50894">
    <property type="entry name" value="HPT"/>
    <property type="match status" value="1"/>
</dbReference>
<feature type="region of interest" description="Disordered" evidence="12">
    <location>
        <begin position="270"/>
        <end position="331"/>
    </location>
</feature>
<gene>
    <name evidence="16" type="ORF">C461_10663</name>
</gene>
<dbReference type="Pfam" id="PF07194">
    <property type="entry name" value="P2"/>
    <property type="match status" value="1"/>
</dbReference>
<evidence type="ECO:0000256" key="11">
    <source>
        <dbReference type="PROSITE-ProRule" id="PRU00110"/>
    </source>
</evidence>
<evidence type="ECO:0000259" key="13">
    <source>
        <dbReference type="PROSITE" id="PS50109"/>
    </source>
</evidence>
<feature type="modified residue" description="Phosphohistidine" evidence="11">
    <location>
        <position position="44"/>
    </location>
</feature>
<dbReference type="InterPro" id="IPR036890">
    <property type="entry name" value="HATPase_C_sf"/>
</dbReference>
<dbReference type="SUPFAM" id="SSF47384">
    <property type="entry name" value="Homodimeric domain of signal transducing histidine kinase"/>
    <property type="match status" value="1"/>
</dbReference>
<evidence type="ECO:0000256" key="4">
    <source>
        <dbReference type="ARBA" id="ARBA00022500"/>
    </source>
</evidence>
<keyword evidence="4" id="KW-0145">Chemotaxis</keyword>
<evidence type="ECO:0000256" key="10">
    <source>
        <dbReference type="ARBA" id="ARBA00023012"/>
    </source>
</evidence>
<dbReference type="EMBL" id="AOJI01000026">
    <property type="protein sequence ID" value="EMA66496.1"/>
    <property type="molecule type" value="Genomic_DNA"/>
</dbReference>
<dbReference type="InterPro" id="IPR010808">
    <property type="entry name" value="CheA_P2-bd"/>
</dbReference>
<feature type="domain" description="CheW-like" evidence="14">
    <location>
        <begin position="581"/>
        <end position="748"/>
    </location>
</feature>
<comment type="catalytic activity">
    <reaction evidence="1">
        <text>ATP + protein L-histidine = ADP + protein N-phospho-L-histidine.</text>
        <dbReference type="EC" id="2.7.13.3"/>
    </reaction>
</comment>